<dbReference type="SUPFAM" id="SSF54427">
    <property type="entry name" value="NTF2-like"/>
    <property type="match status" value="1"/>
</dbReference>
<proteinExistence type="predicted"/>
<dbReference type="RefSeq" id="WP_115670979.1">
    <property type="nucleotide sequence ID" value="NZ_UEYP01000007.1"/>
</dbReference>
<evidence type="ECO:0000313" key="3">
    <source>
        <dbReference type="Proteomes" id="UP000254764"/>
    </source>
</evidence>
<dbReference type="AlphaFoldDB" id="A0A376AKP8"/>
<dbReference type="Pfam" id="PF12680">
    <property type="entry name" value="SnoaL_2"/>
    <property type="match status" value="1"/>
</dbReference>
<dbReference type="InterPro" id="IPR037401">
    <property type="entry name" value="SnoaL-like"/>
</dbReference>
<sequence>MTFDPVAAAKRYLDAVNDLDFAVIEDFYAEEAVYGSVKVGGLQGRDAILKAFRQYFTTYPDQQAIDELIEAVSPLSARAVWRLKATNAETGEPLIRFGEETITFNADGKIVSIEVTDYKV</sequence>
<reference evidence="3" key="1">
    <citation type="submission" date="2018-07" db="EMBL/GenBank/DDBJ databases">
        <authorList>
            <person name="Peiro R."/>
            <person name="Begona"/>
            <person name="Cbmso G."/>
            <person name="Lopez M."/>
            <person name="Gonzalez S."/>
        </authorList>
    </citation>
    <scope>NUCLEOTIDE SEQUENCE [LARGE SCALE GENOMIC DNA]</scope>
</reference>
<evidence type="ECO:0000259" key="1">
    <source>
        <dbReference type="Pfam" id="PF12680"/>
    </source>
</evidence>
<dbReference type="OrthoDB" id="8380550at2"/>
<keyword evidence="3" id="KW-1185">Reference proteome</keyword>
<accession>A0A376AKP8</accession>
<dbReference type="Proteomes" id="UP000254764">
    <property type="component" value="Unassembled WGS sequence"/>
</dbReference>
<organism evidence="2 3">
    <name type="scientific">Ciceribacter selenitireducens ATCC BAA-1503</name>
    <dbReference type="NCBI Taxonomy" id="1336235"/>
    <lineage>
        <taxon>Bacteria</taxon>
        <taxon>Pseudomonadati</taxon>
        <taxon>Pseudomonadota</taxon>
        <taxon>Alphaproteobacteria</taxon>
        <taxon>Hyphomicrobiales</taxon>
        <taxon>Rhizobiaceae</taxon>
        <taxon>Ciceribacter</taxon>
    </lineage>
</organism>
<dbReference type="EMBL" id="UEYP01000007">
    <property type="protein sequence ID" value="SSC68395.1"/>
    <property type="molecule type" value="Genomic_DNA"/>
</dbReference>
<evidence type="ECO:0000313" key="2">
    <source>
        <dbReference type="EMBL" id="SSC68395.1"/>
    </source>
</evidence>
<dbReference type="Gene3D" id="3.10.450.50">
    <property type="match status" value="1"/>
</dbReference>
<gene>
    <name evidence="2" type="ORF">RHIZ70_4103</name>
</gene>
<protein>
    <recommendedName>
        <fullName evidence="1">SnoaL-like domain-containing protein</fullName>
    </recommendedName>
</protein>
<feature type="domain" description="SnoaL-like" evidence="1">
    <location>
        <begin position="10"/>
        <end position="112"/>
    </location>
</feature>
<name>A0A376AKP8_9HYPH</name>
<dbReference type="InterPro" id="IPR032710">
    <property type="entry name" value="NTF2-like_dom_sf"/>
</dbReference>